<dbReference type="GO" id="GO:0016491">
    <property type="term" value="F:oxidoreductase activity"/>
    <property type="evidence" value="ECO:0007669"/>
    <property type="project" value="UniProtKB-KW"/>
</dbReference>
<dbReference type="SUPFAM" id="SSF51430">
    <property type="entry name" value="NAD(P)-linked oxidoreductase"/>
    <property type="match status" value="1"/>
</dbReference>
<dbReference type="InterPro" id="IPR023210">
    <property type="entry name" value="NADP_OxRdtase_dom"/>
</dbReference>
<dbReference type="InterPro" id="IPR036812">
    <property type="entry name" value="NAD(P)_OxRdtase_dom_sf"/>
</dbReference>
<dbReference type="OrthoDB" id="1720422at2759"/>
<dbReference type="EMBL" id="MCFE01000565">
    <property type="protein sequence ID" value="ORX86709.1"/>
    <property type="molecule type" value="Genomic_DNA"/>
</dbReference>
<dbReference type="CDD" id="cd19079">
    <property type="entry name" value="AKR_EcYajO-like"/>
    <property type="match status" value="1"/>
</dbReference>
<dbReference type="GO" id="GO:0005829">
    <property type="term" value="C:cytosol"/>
    <property type="evidence" value="ECO:0007669"/>
    <property type="project" value="UniProtKB-ARBA"/>
</dbReference>
<name>A0A1Y1XLT5_9FUNG</name>
<proteinExistence type="predicted"/>
<dbReference type="FunCoup" id="A0A1Y1XLT5">
    <property type="interactions" value="37"/>
</dbReference>
<dbReference type="Pfam" id="PF00248">
    <property type="entry name" value="Aldo_ket_red"/>
    <property type="match status" value="1"/>
</dbReference>
<dbReference type="InParanoid" id="A0A1Y1XLT5"/>
<dbReference type="InterPro" id="IPR050523">
    <property type="entry name" value="AKR_Detox_Biosynth"/>
</dbReference>
<organism evidence="3 4">
    <name type="scientific">Basidiobolus meristosporus CBS 931.73</name>
    <dbReference type="NCBI Taxonomy" id="1314790"/>
    <lineage>
        <taxon>Eukaryota</taxon>
        <taxon>Fungi</taxon>
        <taxon>Fungi incertae sedis</taxon>
        <taxon>Zoopagomycota</taxon>
        <taxon>Entomophthoromycotina</taxon>
        <taxon>Basidiobolomycetes</taxon>
        <taxon>Basidiobolales</taxon>
        <taxon>Basidiobolaceae</taxon>
        <taxon>Basidiobolus</taxon>
    </lineage>
</organism>
<dbReference type="Proteomes" id="UP000193498">
    <property type="component" value="Unassembled WGS sequence"/>
</dbReference>
<keyword evidence="4" id="KW-1185">Reference proteome</keyword>
<evidence type="ECO:0000313" key="4">
    <source>
        <dbReference type="Proteomes" id="UP000193498"/>
    </source>
</evidence>
<reference evidence="3 4" key="1">
    <citation type="submission" date="2016-07" db="EMBL/GenBank/DDBJ databases">
        <title>Pervasive Adenine N6-methylation of Active Genes in Fungi.</title>
        <authorList>
            <consortium name="DOE Joint Genome Institute"/>
            <person name="Mondo S.J."/>
            <person name="Dannebaum R.O."/>
            <person name="Kuo R.C."/>
            <person name="Labutti K."/>
            <person name="Haridas S."/>
            <person name="Kuo A."/>
            <person name="Salamov A."/>
            <person name="Ahrendt S.R."/>
            <person name="Lipzen A."/>
            <person name="Sullivan W."/>
            <person name="Andreopoulos W.B."/>
            <person name="Clum A."/>
            <person name="Lindquist E."/>
            <person name="Daum C."/>
            <person name="Ramamoorthy G.K."/>
            <person name="Gryganskyi A."/>
            <person name="Culley D."/>
            <person name="Magnuson J.K."/>
            <person name="James T.Y."/>
            <person name="O'Malley M.A."/>
            <person name="Stajich J.E."/>
            <person name="Spatafora J.W."/>
            <person name="Visel A."/>
            <person name="Grigoriev I.V."/>
        </authorList>
    </citation>
    <scope>NUCLEOTIDE SEQUENCE [LARGE SCALE GENOMIC DNA]</scope>
    <source>
        <strain evidence="3 4">CBS 931.73</strain>
    </source>
</reference>
<comment type="caution">
    <text evidence="3">The sequence shown here is derived from an EMBL/GenBank/DDBJ whole genome shotgun (WGS) entry which is preliminary data.</text>
</comment>
<evidence type="ECO:0000256" key="1">
    <source>
        <dbReference type="ARBA" id="ARBA00023002"/>
    </source>
</evidence>
<dbReference type="FunFam" id="3.20.20.100:FF:000004">
    <property type="entry name" value="Oxidoreductase, aldo/keto reductase"/>
    <property type="match status" value="1"/>
</dbReference>
<dbReference type="STRING" id="1314790.A0A1Y1XLT5"/>
<evidence type="ECO:0000259" key="2">
    <source>
        <dbReference type="Pfam" id="PF00248"/>
    </source>
</evidence>
<keyword evidence="1" id="KW-0560">Oxidoreductase</keyword>
<sequence length="343" mass="39015">MSTHPQMKYTKLGSTGLKVSRLCLGCMSFGSSKWQPWVMDEKEGKRIVKRAWDLGINFFDTADVYSNGESERVLGLALKEHNIPRDNVVIATKCYFPVSDDVSFNTLAQGQTDKRFLNGRGLSRKHIFNAVKNSLKRLGVDYIDLYQIHRWDYETPIEETMKALNDLVELGLVRYIGASSMYTWQFHKANAIAERNGWVKFISMQNFYNLLYREEEREMIPYCLDEKISCIPWSPLARGRLARKNQSTTRSESDHAHKQAFESDVDSPIIERVIEIAEKKSISPARVALAWVLTKDVVAAPIIGAGKVENLEDLVGALDVELTAEEVTYLEELYKPKAIAGHT</sequence>
<feature type="domain" description="NADP-dependent oxidoreductase" evidence="2">
    <location>
        <begin position="21"/>
        <end position="334"/>
    </location>
</feature>
<accession>A0A1Y1XLT5</accession>
<protein>
    <submittedName>
        <fullName evidence="3">Aldo/keto reductase</fullName>
    </submittedName>
</protein>
<gene>
    <name evidence="3" type="ORF">K493DRAFT_411285</name>
</gene>
<dbReference type="AlphaFoldDB" id="A0A1Y1XLT5"/>
<dbReference type="PANTHER" id="PTHR43364:SF4">
    <property type="entry name" value="NAD(P)-LINKED OXIDOREDUCTASE SUPERFAMILY PROTEIN"/>
    <property type="match status" value="1"/>
</dbReference>
<evidence type="ECO:0000313" key="3">
    <source>
        <dbReference type="EMBL" id="ORX86709.1"/>
    </source>
</evidence>
<dbReference type="Gene3D" id="3.20.20.100">
    <property type="entry name" value="NADP-dependent oxidoreductase domain"/>
    <property type="match status" value="1"/>
</dbReference>
<dbReference type="PANTHER" id="PTHR43364">
    <property type="entry name" value="NADH-SPECIFIC METHYLGLYOXAL REDUCTASE-RELATED"/>
    <property type="match status" value="1"/>
</dbReference>